<name>A0ABN7ZD35_9BURK</name>
<dbReference type="InterPro" id="IPR035897">
    <property type="entry name" value="Toll_tir_struct_dom_sf"/>
</dbReference>
<dbReference type="SUPFAM" id="SSF52200">
    <property type="entry name" value="Toll/Interleukin receptor TIR domain"/>
    <property type="match status" value="1"/>
</dbReference>
<evidence type="ECO:0000313" key="2">
    <source>
        <dbReference type="Proteomes" id="UP000701702"/>
    </source>
</evidence>
<sequence>MTATKSNDLYRKCFISAPIGLDLSVLQRALKARNVKVLVPQGLKVGSDWVEEVRAQITQSSLAIGVLSENDHSPWVFFELGIASALGCRILLISPPGTDPIPLSSQHVLVLRVAPDNEEAIGFALDQILSAPDRKTTDMSPQRRPSLGLGEKVDPLLRALDRSLAENNWKGVEDVVFEALNSTGADVVVTSPTRDKGADFAVWSDVLESLVGNPLLIEVKSRIVRREDAARMTQKLARYVSASSAHWGMLLYGEGPNPDSDWWSKTSPNILVLPLRNFLESLRSRTFPELIRDLRNRRVHGMSI</sequence>
<gene>
    <name evidence="1" type="ORF">LMG23994_05253</name>
</gene>
<keyword evidence="2" id="KW-1185">Reference proteome</keyword>
<dbReference type="EMBL" id="CAJZAF010000036">
    <property type="protein sequence ID" value="CAG9183879.1"/>
    <property type="molecule type" value="Genomic_DNA"/>
</dbReference>
<dbReference type="Proteomes" id="UP000701702">
    <property type="component" value="Unassembled WGS sequence"/>
</dbReference>
<dbReference type="Gene3D" id="3.40.50.10140">
    <property type="entry name" value="Toll/interleukin-1 receptor homology (TIR) domain"/>
    <property type="match status" value="1"/>
</dbReference>
<organism evidence="1 2">
    <name type="scientific">Cupriavidus pinatubonensis</name>
    <dbReference type="NCBI Taxonomy" id="248026"/>
    <lineage>
        <taxon>Bacteria</taxon>
        <taxon>Pseudomonadati</taxon>
        <taxon>Pseudomonadota</taxon>
        <taxon>Betaproteobacteria</taxon>
        <taxon>Burkholderiales</taxon>
        <taxon>Burkholderiaceae</taxon>
        <taxon>Cupriavidus</taxon>
    </lineage>
</organism>
<accession>A0ABN7ZD35</accession>
<evidence type="ECO:0000313" key="1">
    <source>
        <dbReference type="EMBL" id="CAG9183879.1"/>
    </source>
</evidence>
<dbReference type="RefSeq" id="WP_224007896.1">
    <property type="nucleotide sequence ID" value="NZ_CAJZAF010000036.1"/>
</dbReference>
<proteinExistence type="predicted"/>
<evidence type="ECO:0008006" key="3">
    <source>
        <dbReference type="Google" id="ProtNLM"/>
    </source>
</evidence>
<reference evidence="1 2" key="1">
    <citation type="submission" date="2021-08" db="EMBL/GenBank/DDBJ databases">
        <authorList>
            <person name="Peeters C."/>
        </authorList>
    </citation>
    <scope>NUCLEOTIDE SEQUENCE [LARGE SCALE GENOMIC DNA]</scope>
    <source>
        <strain evidence="1 2">LMG 23994</strain>
    </source>
</reference>
<comment type="caution">
    <text evidence="1">The sequence shown here is derived from an EMBL/GenBank/DDBJ whole genome shotgun (WGS) entry which is preliminary data.</text>
</comment>
<protein>
    <recommendedName>
        <fullName evidence="3">TIR domain-containing protein</fullName>
    </recommendedName>
</protein>